<reference evidence="1 2" key="1">
    <citation type="submission" date="2019-06" db="EMBL/GenBank/DDBJ databases">
        <title>Genomic Encyclopedia of Archaeal and Bacterial Type Strains, Phase II (KMG-II): from individual species to whole genera.</title>
        <authorList>
            <person name="Goeker M."/>
        </authorList>
    </citation>
    <scope>NUCLEOTIDE SEQUENCE [LARGE SCALE GENOMIC DNA]</scope>
    <source>
        <strain evidence="1 2">DSM 18423</strain>
    </source>
</reference>
<name>A0A543K445_9RHOB</name>
<comment type="caution">
    <text evidence="1">The sequence shown here is derived from an EMBL/GenBank/DDBJ whole genome shotgun (WGS) entry which is preliminary data.</text>
</comment>
<keyword evidence="2" id="KW-1185">Reference proteome</keyword>
<evidence type="ECO:0000313" key="2">
    <source>
        <dbReference type="Proteomes" id="UP000320582"/>
    </source>
</evidence>
<evidence type="ECO:0000313" key="1">
    <source>
        <dbReference type="EMBL" id="TQM89851.1"/>
    </source>
</evidence>
<dbReference type="AlphaFoldDB" id="A0A543K445"/>
<protein>
    <submittedName>
        <fullName evidence="1">Peptidase M48-like protein</fullName>
    </submittedName>
</protein>
<accession>A0A543K445</accession>
<sequence>MNIGLSDLFGFDDVPDDVKSAALMIAARTMTLDETLDFDMDPRGVIPDAILARTWGMVSEQMKFVIGHEFAHHRLGHLAEGAIPYRAARSPSLSSVERGWLAAKRSWEHEYEADLGALEALTDPSKKLHITIGAIQFFLCLIFFEEVFEGLDAGLKEVDTHPPTEERLRRIVFKFGYFAVCVGGLVSVHLPVAQDVVR</sequence>
<organism evidence="1 2">
    <name type="scientific">Roseinatronobacter monicus</name>
    <dbReference type="NCBI Taxonomy" id="393481"/>
    <lineage>
        <taxon>Bacteria</taxon>
        <taxon>Pseudomonadati</taxon>
        <taxon>Pseudomonadota</taxon>
        <taxon>Alphaproteobacteria</taxon>
        <taxon>Rhodobacterales</taxon>
        <taxon>Paracoccaceae</taxon>
        <taxon>Roseinatronobacter</taxon>
    </lineage>
</organism>
<gene>
    <name evidence="1" type="ORF">BD293_4159</name>
</gene>
<dbReference type="Proteomes" id="UP000320582">
    <property type="component" value="Unassembled WGS sequence"/>
</dbReference>
<dbReference type="EMBL" id="VFPT01000004">
    <property type="protein sequence ID" value="TQM89851.1"/>
    <property type="molecule type" value="Genomic_DNA"/>
</dbReference>
<proteinExistence type="predicted"/>
<dbReference type="OrthoDB" id="1492681at2"/>